<dbReference type="Gene3D" id="1.10.530.10">
    <property type="match status" value="1"/>
</dbReference>
<evidence type="ECO:0000259" key="2">
    <source>
        <dbReference type="Pfam" id="PF13406"/>
    </source>
</evidence>
<dbReference type="PANTHER" id="PTHR30163">
    <property type="entry name" value="MEMBRANE-BOUND LYTIC MUREIN TRANSGLYCOSYLASE B"/>
    <property type="match status" value="1"/>
</dbReference>
<keyword evidence="1" id="KW-0732">Signal</keyword>
<dbReference type="InterPro" id="IPR043426">
    <property type="entry name" value="MltB-like"/>
</dbReference>
<reference evidence="3 4" key="1">
    <citation type="journal article" date="2020" name="Microorganisms">
        <title>Osmotic Adaptation and Compatible Solute Biosynthesis of Phototrophic Bacteria as Revealed from Genome Analyses.</title>
        <authorList>
            <person name="Imhoff J.F."/>
            <person name="Rahn T."/>
            <person name="Kunzel S."/>
            <person name="Keller A."/>
            <person name="Neulinger S.C."/>
        </authorList>
    </citation>
    <scope>NUCLEOTIDE SEQUENCE [LARGE SCALE GENOMIC DNA]</scope>
    <source>
        <strain evidence="3 4">DSM 6210</strain>
    </source>
</reference>
<feature type="chain" id="PRO_5047289388" evidence="1">
    <location>
        <begin position="23"/>
        <end position="358"/>
    </location>
</feature>
<dbReference type="InterPro" id="IPR023346">
    <property type="entry name" value="Lysozyme-like_dom_sf"/>
</dbReference>
<evidence type="ECO:0000313" key="3">
    <source>
        <dbReference type="EMBL" id="MBK1631064.1"/>
    </source>
</evidence>
<dbReference type="SUPFAM" id="SSF53955">
    <property type="entry name" value="Lysozyme-like"/>
    <property type="match status" value="1"/>
</dbReference>
<accession>A0ABS1CGQ6</accession>
<comment type="caution">
    <text evidence="3">The sequence shown here is derived from an EMBL/GenBank/DDBJ whole genome shotgun (WGS) entry which is preliminary data.</text>
</comment>
<dbReference type="NCBIfam" id="TIGR02282">
    <property type="entry name" value="MltB"/>
    <property type="match status" value="1"/>
</dbReference>
<feature type="domain" description="Transglycosylase SLT" evidence="2">
    <location>
        <begin position="49"/>
        <end position="341"/>
    </location>
</feature>
<dbReference type="Proteomes" id="UP000748752">
    <property type="component" value="Unassembled WGS sequence"/>
</dbReference>
<sequence>MRSSARPSARPNARLSLPRVFAALLTVAAAAPAHTVADAPPAYAAGSRAFVADQADALGYDREALAALMADARYQQDIIDAMNRPYEAKPWRDYRRLFLTPERIDGGVAFLRQHADLLRQVEAAYGVPPAIVTAIIGIETNYGGTLGSHRVLDALSTLGFAYPRRADFFSKELGEFLLLAREEQVDPRRAKGSYAGAVGMPQFIPSSYRAYAVDFDDDGRRDLWDSPADVLGSVGNYLAQHGWRRGAPVAAPALLSTGPPADVPVVEKRPARPQLTLAQLAAAGVVPDTAVLAAAPAEDSRAALLALDGEDTEYWLGFDNFYAITRYNHSNLYAMAVYQLSREIAAGAARAGGGHAAG</sequence>
<feature type="signal peptide" evidence="1">
    <location>
        <begin position="1"/>
        <end position="22"/>
    </location>
</feature>
<protein>
    <submittedName>
        <fullName evidence="3">Lytic murein transglycosylase B</fullName>
    </submittedName>
</protein>
<dbReference type="InterPro" id="IPR031304">
    <property type="entry name" value="SLT_2"/>
</dbReference>
<dbReference type="PANTHER" id="PTHR30163:SF9">
    <property type="entry name" value="MEMBRANE-BOUND LYTIC MUREIN TRANSGLYCOSYLASE B"/>
    <property type="match status" value="1"/>
</dbReference>
<name>A0ABS1CGQ6_9GAMM</name>
<evidence type="ECO:0000256" key="1">
    <source>
        <dbReference type="SAM" id="SignalP"/>
    </source>
</evidence>
<dbReference type="Pfam" id="PF13406">
    <property type="entry name" value="SLT_2"/>
    <property type="match status" value="1"/>
</dbReference>
<gene>
    <name evidence="3" type="primary">mltB</name>
    <name evidence="3" type="ORF">CKO31_09990</name>
</gene>
<evidence type="ECO:0000313" key="4">
    <source>
        <dbReference type="Proteomes" id="UP000748752"/>
    </source>
</evidence>
<dbReference type="EMBL" id="NRRV01000021">
    <property type="protein sequence ID" value="MBK1631064.1"/>
    <property type="molecule type" value="Genomic_DNA"/>
</dbReference>
<dbReference type="InterPro" id="IPR011757">
    <property type="entry name" value="Lytic_transglycosylase_MltB"/>
</dbReference>
<keyword evidence="4" id="KW-1185">Reference proteome</keyword>
<proteinExistence type="predicted"/>
<dbReference type="CDD" id="cd13399">
    <property type="entry name" value="Slt35-like"/>
    <property type="match status" value="1"/>
</dbReference>
<organism evidence="3 4">
    <name type="scientific">Thiohalocapsa halophila</name>
    <dbReference type="NCBI Taxonomy" id="69359"/>
    <lineage>
        <taxon>Bacteria</taxon>
        <taxon>Pseudomonadati</taxon>
        <taxon>Pseudomonadota</taxon>
        <taxon>Gammaproteobacteria</taxon>
        <taxon>Chromatiales</taxon>
        <taxon>Chromatiaceae</taxon>
        <taxon>Thiohalocapsa</taxon>
    </lineage>
</organism>
<dbReference type="Gene3D" id="1.10.8.350">
    <property type="entry name" value="Bacterial muramidase"/>
    <property type="match status" value="1"/>
</dbReference>